<organism evidence="2 3">
    <name type="scientific">Aminobacter aminovorans</name>
    <name type="common">Chelatobacter heintzii</name>
    <dbReference type="NCBI Taxonomy" id="83263"/>
    <lineage>
        <taxon>Bacteria</taxon>
        <taxon>Pseudomonadati</taxon>
        <taxon>Pseudomonadota</taxon>
        <taxon>Alphaproteobacteria</taxon>
        <taxon>Hyphomicrobiales</taxon>
        <taxon>Phyllobacteriaceae</taxon>
        <taxon>Aminobacter</taxon>
    </lineage>
</organism>
<proteinExistence type="predicted"/>
<feature type="compositionally biased region" description="Low complexity" evidence="1">
    <location>
        <begin position="53"/>
        <end position="62"/>
    </location>
</feature>
<feature type="region of interest" description="Disordered" evidence="1">
    <location>
        <begin position="1"/>
        <end position="62"/>
    </location>
</feature>
<dbReference type="EMBL" id="UFSM01000001">
    <property type="protein sequence ID" value="SUU89012.1"/>
    <property type="molecule type" value="Genomic_DNA"/>
</dbReference>
<dbReference type="RefSeq" id="WP_115731250.1">
    <property type="nucleotide sequence ID" value="NZ_BAAAVY010000019.1"/>
</dbReference>
<evidence type="ECO:0000256" key="1">
    <source>
        <dbReference type="SAM" id="MobiDB-lite"/>
    </source>
</evidence>
<evidence type="ECO:0000313" key="2">
    <source>
        <dbReference type="EMBL" id="SUU89012.1"/>
    </source>
</evidence>
<evidence type="ECO:0000313" key="3">
    <source>
        <dbReference type="Proteomes" id="UP000254701"/>
    </source>
</evidence>
<feature type="compositionally biased region" description="Basic and acidic residues" evidence="1">
    <location>
        <begin position="10"/>
        <end position="52"/>
    </location>
</feature>
<accession>A0A380WL27</accession>
<dbReference type="Proteomes" id="UP000254701">
    <property type="component" value="Unassembled WGS sequence"/>
</dbReference>
<reference evidence="2 3" key="1">
    <citation type="submission" date="2018-06" db="EMBL/GenBank/DDBJ databases">
        <authorList>
            <consortium name="Pathogen Informatics"/>
            <person name="Doyle S."/>
        </authorList>
    </citation>
    <scope>NUCLEOTIDE SEQUENCE [LARGE SCALE GENOMIC DNA]</scope>
    <source>
        <strain evidence="2 3">NCTC10684</strain>
    </source>
</reference>
<sequence length="62" mass="6769">MAITQAPTTKGKEAAKGLRKAAAREERKVEAKTGRDFKKGEKRFEERSKSSDGKSAGSKQKS</sequence>
<dbReference type="AlphaFoldDB" id="A0A380WL27"/>
<name>A0A380WL27_AMIAI</name>
<protein>
    <submittedName>
        <fullName evidence="2">Uncharacterized protein</fullName>
    </submittedName>
</protein>
<gene>
    <name evidence="2" type="ORF">NCTC10684_02244</name>
</gene>